<dbReference type="EMBL" id="JANPWB010000016">
    <property type="protein sequence ID" value="KAJ1082135.1"/>
    <property type="molecule type" value="Genomic_DNA"/>
</dbReference>
<proteinExistence type="predicted"/>
<feature type="region of interest" description="Disordered" evidence="1">
    <location>
        <begin position="1"/>
        <end position="116"/>
    </location>
</feature>
<keyword evidence="3" id="KW-1185">Reference proteome</keyword>
<gene>
    <name evidence="2" type="ORF">NDU88_002305</name>
</gene>
<evidence type="ECO:0000313" key="3">
    <source>
        <dbReference type="Proteomes" id="UP001066276"/>
    </source>
</evidence>
<name>A0AAV7KV98_PLEWA</name>
<dbReference type="Proteomes" id="UP001066276">
    <property type="component" value="Chromosome 12"/>
</dbReference>
<reference evidence="2" key="1">
    <citation type="journal article" date="2022" name="bioRxiv">
        <title>Sequencing and chromosome-scale assembly of the giantPleurodeles waltlgenome.</title>
        <authorList>
            <person name="Brown T."/>
            <person name="Elewa A."/>
            <person name="Iarovenko S."/>
            <person name="Subramanian E."/>
            <person name="Araus A.J."/>
            <person name="Petzold A."/>
            <person name="Susuki M."/>
            <person name="Suzuki K.-i.T."/>
            <person name="Hayashi T."/>
            <person name="Toyoda A."/>
            <person name="Oliveira C."/>
            <person name="Osipova E."/>
            <person name="Leigh N.D."/>
            <person name="Simon A."/>
            <person name="Yun M.H."/>
        </authorList>
    </citation>
    <scope>NUCLEOTIDE SEQUENCE</scope>
    <source>
        <strain evidence="2">20211129_DDA</strain>
        <tissue evidence="2">Liver</tissue>
    </source>
</reference>
<feature type="compositionally biased region" description="Basic and acidic residues" evidence="1">
    <location>
        <begin position="106"/>
        <end position="115"/>
    </location>
</feature>
<comment type="caution">
    <text evidence="2">The sequence shown here is derived from an EMBL/GenBank/DDBJ whole genome shotgun (WGS) entry which is preliminary data.</text>
</comment>
<accession>A0AAV7KV98</accession>
<protein>
    <submittedName>
        <fullName evidence="2">Uncharacterized protein</fullName>
    </submittedName>
</protein>
<organism evidence="2 3">
    <name type="scientific">Pleurodeles waltl</name>
    <name type="common">Iberian ribbed newt</name>
    <dbReference type="NCBI Taxonomy" id="8319"/>
    <lineage>
        <taxon>Eukaryota</taxon>
        <taxon>Metazoa</taxon>
        <taxon>Chordata</taxon>
        <taxon>Craniata</taxon>
        <taxon>Vertebrata</taxon>
        <taxon>Euteleostomi</taxon>
        <taxon>Amphibia</taxon>
        <taxon>Batrachia</taxon>
        <taxon>Caudata</taxon>
        <taxon>Salamandroidea</taxon>
        <taxon>Salamandridae</taxon>
        <taxon>Pleurodelinae</taxon>
        <taxon>Pleurodeles</taxon>
    </lineage>
</organism>
<feature type="compositionally biased region" description="Acidic residues" evidence="1">
    <location>
        <begin position="92"/>
        <end position="102"/>
    </location>
</feature>
<sequence>MMLKGQLQAQQRQRPIGVSPHTTQTCAAAAPDTREPHEVGTNPKPRPAVTLCLESRNAGPEQEEKAASQGREVPNQETEENGVVGVQMDFIGQEDERSDGETEFVGPREAERETPPRFWRSVARPARKGREIQLIASEKGSYLHKRDALGHNSNETERIAVINDAKDLSKS</sequence>
<evidence type="ECO:0000313" key="2">
    <source>
        <dbReference type="EMBL" id="KAJ1082135.1"/>
    </source>
</evidence>
<dbReference type="AlphaFoldDB" id="A0AAV7KV98"/>
<evidence type="ECO:0000256" key="1">
    <source>
        <dbReference type="SAM" id="MobiDB-lite"/>
    </source>
</evidence>